<dbReference type="InterPro" id="IPR037401">
    <property type="entry name" value="SnoaL-like"/>
</dbReference>
<proteinExistence type="predicted"/>
<evidence type="ECO:0000313" key="3">
    <source>
        <dbReference type="Proteomes" id="UP001589709"/>
    </source>
</evidence>
<comment type="caution">
    <text evidence="2">The sequence shown here is derived from an EMBL/GenBank/DDBJ whole genome shotgun (WGS) entry which is preliminary data.</text>
</comment>
<name>A0ABV5N770_9ACTN</name>
<accession>A0ABV5N770</accession>
<dbReference type="Gene3D" id="3.10.450.50">
    <property type="match status" value="1"/>
</dbReference>
<keyword evidence="3" id="KW-1185">Reference proteome</keyword>
<gene>
    <name evidence="2" type="ORF">ACFF45_26405</name>
</gene>
<reference evidence="2 3" key="1">
    <citation type="submission" date="2024-09" db="EMBL/GenBank/DDBJ databases">
        <authorList>
            <person name="Sun Q."/>
            <person name="Mori K."/>
        </authorList>
    </citation>
    <scope>NUCLEOTIDE SEQUENCE [LARGE SCALE GENOMIC DNA]</scope>
    <source>
        <strain evidence="2 3">JCM 6917</strain>
    </source>
</reference>
<protein>
    <submittedName>
        <fullName evidence="2">Nuclear transport factor 2 family protein</fullName>
    </submittedName>
</protein>
<sequence length="143" mass="15645">MALTTHLLTLATALWFEVDHTDGTGVSAFFTADAELRFGTRSFHGSREIDHVYASRTARGPRVSRHLVTNLHVTSADTTHATAVSNLLLFAEDGEPPRSTVTPAVVSDVVDDFVLRDGSWLIRSRHITTLFAPPDIQLAVPTH</sequence>
<evidence type="ECO:0000259" key="1">
    <source>
        <dbReference type="Pfam" id="PF13577"/>
    </source>
</evidence>
<dbReference type="InterPro" id="IPR032710">
    <property type="entry name" value="NTF2-like_dom_sf"/>
</dbReference>
<dbReference type="RefSeq" id="WP_381348985.1">
    <property type="nucleotide sequence ID" value="NZ_JBHMCY010000061.1"/>
</dbReference>
<dbReference type="Pfam" id="PF13577">
    <property type="entry name" value="SnoaL_4"/>
    <property type="match status" value="1"/>
</dbReference>
<dbReference type="EMBL" id="JBHMCY010000061">
    <property type="protein sequence ID" value="MFB9466145.1"/>
    <property type="molecule type" value="Genomic_DNA"/>
</dbReference>
<dbReference type="SUPFAM" id="SSF54427">
    <property type="entry name" value="NTF2-like"/>
    <property type="match status" value="1"/>
</dbReference>
<organism evidence="2 3">
    <name type="scientific">Streptomyces cinereospinus</name>
    <dbReference type="NCBI Taxonomy" id="285561"/>
    <lineage>
        <taxon>Bacteria</taxon>
        <taxon>Bacillati</taxon>
        <taxon>Actinomycetota</taxon>
        <taxon>Actinomycetes</taxon>
        <taxon>Kitasatosporales</taxon>
        <taxon>Streptomycetaceae</taxon>
        <taxon>Streptomyces</taxon>
    </lineage>
</organism>
<dbReference type="Proteomes" id="UP001589709">
    <property type="component" value="Unassembled WGS sequence"/>
</dbReference>
<feature type="domain" description="SnoaL-like" evidence="1">
    <location>
        <begin position="11"/>
        <end position="126"/>
    </location>
</feature>
<evidence type="ECO:0000313" key="2">
    <source>
        <dbReference type="EMBL" id="MFB9466145.1"/>
    </source>
</evidence>